<evidence type="ECO:0000259" key="5">
    <source>
        <dbReference type="Pfam" id="PF04542"/>
    </source>
</evidence>
<dbReference type="EMBL" id="JALHLG010000047">
    <property type="protein sequence ID" value="MCJ2188818.1"/>
    <property type="molecule type" value="Genomic_DNA"/>
</dbReference>
<dbReference type="Pfam" id="PF04542">
    <property type="entry name" value="Sigma70_r2"/>
    <property type="match status" value="1"/>
</dbReference>
<keyword evidence="2" id="KW-0805">Transcription regulation</keyword>
<name>A0ABT0BUR4_9SPHN</name>
<dbReference type="InterPro" id="IPR013324">
    <property type="entry name" value="RNA_pol_sigma_r3/r4-like"/>
</dbReference>
<dbReference type="NCBIfam" id="TIGR02937">
    <property type="entry name" value="sigma70-ECF"/>
    <property type="match status" value="1"/>
</dbReference>
<feature type="domain" description="RNA polymerase sigma-70 region 2" evidence="5">
    <location>
        <begin position="2"/>
        <end position="60"/>
    </location>
</feature>
<dbReference type="SUPFAM" id="SSF88946">
    <property type="entry name" value="Sigma2 domain of RNA polymerase sigma factors"/>
    <property type="match status" value="1"/>
</dbReference>
<reference evidence="7 8" key="1">
    <citation type="submission" date="2022-04" db="EMBL/GenBank/DDBJ databases">
        <title>Identification of a novel bacterium isolated from mangrove sediments.</title>
        <authorList>
            <person name="Pan X."/>
        </authorList>
    </citation>
    <scope>NUCLEOTIDE SEQUENCE [LARGE SCALE GENOMIC DNA]</scope>
    <source>
        <strain evidence="7 8">B2638</strain>
    </source>
</reference>
<gene>
    <name evidence="7" type="ORF">MTR66_18600</name>
</gene>
<dbReference type="InterPro" id="IPR039425">
    <property type="entry name" value="RNA_pol_sigma-70-like"/>
</dbReference>
<keyword evidence="3" id="KW-0731">Sigma factor</keyword>
<keyword evidence="4" id="KW-0804">Transcription</keyword>
<evidence type="ECO:0000313" key="8">
    <source>
        <dbReference type="Proteomes" id="UP001202281"/>
    </source>
</evidence>
<dbReference type="SUPFAM" id="SSF88659">
    <property type="entry name" value="Sigma3 and sigma4 domains of RNA polymerase sigma factors"/>
    <property type="match status" value="1"/>
</dbReference>
<dbReference type="Gene3D" id="1.10.1740.10">
    <property type="match status" value="1"/>
</dbReference>
<dbReference type="Pfam" id="PF08281">
    <property type="entry name" value="Sigma70_r4_2"/>
    <property type="match status" value="1"/>
</dbReference>
<evidence type="ECO:0000256" key="3">
    <source>
        <dbReference type="ARBA" id="ARBA00023082"/>
    </source>
</evidence>
<dbReference type="Gene3D" id="1.10.10.10">
    <property type="entry name" value="Winged helix-like DNA-binding domain superfamily/Winged helix DNA-binding domain"/>
    <property type="match status" value="1"/>
</dbReference>
<dbReference type="InterPro" id="IPR013249">
    <property type="entry name" value="RNA_pol_sigma70_r4_t2"/>
</dbReference>
<evidence type="ECO:0000313" key="7">
    <source>
        <dbReference type="EMBL" id="MCJ2188818.1"/>
    </source>
</evidence>
<feature type="domain" description="RNA polymerase sigma factor 70 region 4 type 2" evidence="6">
    <location>
        <begin position="96"/>
        <end position="134"/>
    </location>
</feature>
<sequence>MLIDYASGIVGSRSDAEDVVQEAWLRFEQAERARTVHQPVRYLYRIVRNLAIDGRRKLGRVGRIHDDAASERLEVEADVRPDPEAQAIARAELKIVFEALDELPERTRIAIHMHRMEGKRLAEIAAHLGISVSRAQGIIVEGLQYCMQRRDPDL</sequence>
<protein>
    <submittedName>
        <fullName evidence="7">Sigma-70 family RNA polymerase sigma factor</fullName>
    </submittedName>
</protein>
<proteinExistence type="inferred from homology"/>
<organism evidence="7 8">
    <name type="scientific">Novosphingobium beihaiensis</name>
    <dbReference type="NCBI Taxonomy" id="2930389"/>
    <lineage>
        <taxon>Bacteria</taxon>
        <taxon>Pseudomonadati</taxon>
        <taxon>Pseudomonadota</taxon>
        <taxon>Alphaproteobacteria</taxon>
        <taxon>Sphingomonadales</taxon>
        <taxon>Sphingomonadaceae</taxon>
        <taxon>Novosphingobium</taxon>
    </lineage>
</organism>
<accession>A0ABT0BUR4</accession>
<dbReference type="InterPro" id="IPR036388">
    <property type="entry name" value="WH-like_DNA-bd_sf"/>
</dbReference>
<dbReference type="InterPro" id="IPR013325">
    <property type="entry name" value="RNA_pol_sigma_r2"/>
</dbReference>
<evidence type="ECO:0000256" key="1">
    <source>
        <dbReference type="ARBA" id="ARBA00010641"/>
    </source>
</evidence>
<evidence type="ECO:0000256" key="4">
    <source>
        <dbReference type="ARBA" id="ARBA00023163"/>
    </source>
</evidence>
<comment type="caution">
    <text evidence="7">The sequence shown here is derived from an EMBL/GenBank/DDBJ whole genome shotgun (WGS) entry which is preliminary data.</text>
</comment>
<comment type="similarity">
    <text evidence="1">Belongs to the sigma-70 factor family. ECF subfamily.</text>
</comment>
<dbReference type="InterPro" id="IPR014284">
    <property type="entry name" value="RNA_pol_sigma-70_dom"/>
</dbReference>
<dbReference type="Proteomes" id="UP001202281">
    <property type="component" value="Unassembled WGS sequence"/>
</dbReference>
<evidence type="ECO:0000256" key="2">
    <source>
        <dbReference type="ARBA" id="ARBA00023015"/>
    </source>
</evidence>
<dbReference type="InterPro" id="IPR007627">
    <property type="entry name" value="RNA_pol_sigma70_r2"/>
</dbReference>
<dbReference type="PANTHER" id="PTHR43133">
    <property type="entry name" value="RNA POLYMERASE ECF-TYPE SIGMA FACTO"/>
    <property type="match status" value="1"/>
</dbReference>
<evidence type="ECO:0000259" key="6">
    <source>
        <dbReference type="Pfam" id="PF08281"/>
    </source>
</evidence>
<dbReference type="PANTHER" id="PTHR43133:SF63">
    <property type="entry name" value="RNA POLYMERASE SIGMA FACTOR FECI-RELATED"/>
    <property type="match status" value="1"/>
</dbReference>
<keyword evidence="8" id="KW-1185">Reference proteome</keyword>